<dbReference type="InterPro" id="IPR051533">
    <property type="entry name" value="WaaL-like"/>
</dbReference>
<evidence type="ECO:0000256" key="5">
    <source>
        <dbReference type="SAM" id="Phobius"/>
    </source>
</evidence>
<comment type="caution">
    <text evidence="7">The sequence shown here is derived from an EMBL/GenBank/DDBJ whole genome shotgun (WGS) entry which is preliminary data.</text>
</comment>
<gene>
    <name evidence="7" type="ORF">ACFQ21_15250</name>
</gene>
<reference evidence="8" key="1">
    <citation type="journal article" date="2019" name="Int. J. Syst. Evol. Microbiol.">
        <title>The Global Catalogue of Microorganisms (GCM) 10K type strain sequencing project: providing services to taxonomists for standard genome sequencing and annotation.</title>
        <authorList>
            <consortium name="The Broad Institute Genomics Platform"/>
            <consortium name="The Broad Institute Genome Sequencing Center for Infectious Disease"/>
            <person name="Wu L."/>
            <person name="Ma J."/>
        </authorList>
    </citation>
    <scope>NUCLEOTIDE SEQUENCE [LARGE SCALE GENOMIC DNA]</scope>
    <source>
        <strain evidence="8">CCUG 58938</strain>
    </source>
</reference>
<feature type="transmembrane region" description="Helical" evidence="5">
    <location>
        <begin position="145"/>
        <end position="161"/>
    </location>
</feature>
<keyword evidence="4 5" id="KW-0472">Membrane</keyword>
<evidence type="ECO:0000313" key="8">
    <source>
        <dbReference type="Proteomes" id="UP001597112"/>
    </source>
</evidence>
<name>A0ABW3K6B9_9BACT</name>
<feature type="transmembrane region" description="Helical" evidence="5">
    <location>
        <begin position="295"/>
        <end position="315"/>
    </location>
</feature>
<dbReference type="RefSeq" id="WP_377580132.1">
    <property type="nucleotide sequence ID" value="NZ_JBHTKA010000004.1"/>
</dbReference>
<organism evidence="7 8">
    <name type="scientific">Ohtaekwangia kribbensis</name>
    <dbReference type="NCBI Taxonomy" id="688913"/>
    <lineage>
        <taxon>Bacteria</taxon>
        <taxon>Pseudomonadati</taxon>
        <taxon>Bacteroidota</taxon>
        <taxon>Cytophagia</taxon>
        <taxon>Cytophagales</taxon>
        <taxon>Fulvivirgaceae</taxon>
        <taxon>Ohtaekwangia</taxon>
    </lineage>
</organism>
<evidence type="ECO:0000256" key="2">
    <source>
        <dbReference type="ARBA" id="ARBA00022692"/>
    </source>
</evidence>
<evidence type="ECO:0000256" key="4">
    <source>
        <dbReference type="ARBA" id="ARBA00023136"/>
    </source>
</evidence>
<feature type="transmembrane region" description="Helical" evidence="5">
    <location>
        <begin position="264"/>
        <end position="288"/>
    </location>
</feature>
<dbReference type="InterPro" id="IPR007016">
    <property type="entry name" value="O-antigen_ligase-rel_domated"/>
</dbReference>
<comment type="subcellular location">
    <subcellularLocation>
        <location evidence="1">Membrane</location>
        <topology evidence="1">Multi-pass membrane protein</topology>
    </subcellularLocation>
</comment>
<feature type="transmembrane region" description="Helical" evidence="5">
    <location>
        <begin position="32"/>
        <end position="49"/>
    </location>
</feature>
<keyword evidence="2 5" id="KW-0812">Transmembrane</keyword>
<keyword evidence="3 5" id="KW-1133">Transmembrane helix</keyword>
<evidence type="ECO:0000313" key="7">
    <source>
        <dbReference type="EMBL" id="MFD1000681.1"/>
    </source>
</evidence>
<dbReference type="EMBL" id="JBHTKA010000004">
    <property type="protein sequence ID" value="MFD1000681.1"/>
    <property type="molecule type" value="Genomic_DNA"/>
</dbReference>
<keyword evidence="8" id="KW-1185">Reference proteome</keyword>
<dbReference type="GO" id="GO:0016874">
    <property type="term" value="F:ligase activity"/>
    <property type="evidence" value="ECO:0007669"/>
    <property type="project" value="UniProtKB-KW"/>
</dbReference>
<evidence type="ECO:0000256" key="1">
    <source>
        <dbReference type="ARBA" id="ARBA00004141"/>
    </source>
</evidence>
<feature type="transmembrane region" description="Helical" evidence="5">
    <location>
        <begin position="321"/>
        <end position="338"/>
    </location>
</feature>
<feature type="transmembrane region" description="Helical" evidence="5">
    <location>
        <begin position="123"/>
        <end position="139"/>
    </location>
</feature>
<dbReference type="Pfam" id="PF04932">
    <property type="entry name" value="Wzy_C"/>
    <property type="match status" value="1"/>
</dbReference>
<dbReference type="Proteomes" id="UP001597112">
    <property type="component" value="Unassembled WGS sequence"/>
</dbReference>
<sequence>MLETYLTLAIFPFLILLTGATAKRKYLSKLSFFIGSIAAALFCLVLALWKNHTDHERMIHNWNFVETLKFYEDHPIGLINWGYFLYMEFASSIKFHPTYLGVYFITAIIFGISLLGRSRWSNTFIIGGIFLLITEIFLLSSKMSLIILFIVLLLVTIYAVFHSSKRIQRATLISFFATIIIVLALFPASLYRVQTIITDLGSSDNTAQQDLSSTNLHRITLWENAVHLFQEKPITGYGLLGTKKAMDACNARYTTTHFNTHNQYLMFLLIGGLLGGLLFLAGQLILLLRSIRAADYIYAVFLLTILLSLLTENLISRHTGVVLYAFFNALFYLHLCNARDEKI</sequence>
<protein>
    <submittedName>
        <fullName evidence="7">O-antigen ligase family protein</fullName>
    </submittedName>
</protein>
<feature type="domain" description="O-antigen ligase-related" evidence="6">
    <location>
        <begin position="129"/>
        <end position="280"/>
    </location>
</feature>
<feature type="transmembrane region" description="Helical" evidence="5">
    <location>
        <begin position="173"/>
        <end position="193"/>
    </location>
</feature>
<evidence type="ECO:0000259" key="6">
    <source>
        <dbReference type="Pfam" id="PF04932"/>
    </source>
</evidence>
<dbReference type="PANTHER" id="PTHR37422">
    <property type="entry name" value="TEICHURONIC ACID BIOSYNTHESIS PROTEIN TUAE"/>
    <property type="match status" value="1"/>
</dbReference>
<proteinExistence type="predicted"/>
<dbReference type="PANTHER" id="PTHR37422:SF13">
    <property type="entry name" value="LIPOPOLYSACCHARIDE BIOSYNTHESIS PROTEIN PA4999-RELATED"/>
    <property type="match status" value="1"/>
</dbReference>
<accession>A0ABW3K6B9</accession>
<evidence type="ECO:0000256" key="3">
    <source>
        <dbReference type="ARBA" id="ARBA00022989"/>
    </source>
</evidence>
<keyword evidence="7" id="KW-0436">Ligase</keyword>
<feature type="transmembrane region" description="Helical" evidence="5">
    <location>
        <begin position="98"/>
        <end position="116"/>
    </location>
</feature>